<dbReference type="InterPro" id="IPR042184">
    <property type="entry name" value="YqeY/Aim41_N"/>
</dbReference>
<sequence length="127" mass="13553">MTAKDATSIRDALKSAVVQAMKRRDSEALAVYRTALAAIDNAEAVPIGPSNPVGAIELSAVGVGRTEAQRRALTEQDMIDIVSREADERRAAADSMSGLHPAEAQQLRREAGVLQALTDDVRARAEE</sequence>
<gene>
    <name evidence="1" type="ORF">M6B22_00585</name>
</gene>
<name>A0ABY7JXI6_9ACTN</name>
<proteinExistence type="predicted"/>
<evidence type="ECO:0000313" key="1">
    <source>
        <dbReference type="EMBL" id="WAX57279.1"/>
    </source>
</evidence>
<evidence type="ECO:0000313" key="2">
    <source>
        <dbReference type="Proteomes" id="UP001164693"/>
    </source>
</evidence>
<keyword evidence="2" id="KW-1185">Reference proteome</keyword>
<reference evidence="1" key="1">
    <citation type="submission" date="2022-05" db="EMBL/GenBank/DDBJ databases">
        <title>Jatrophihabitans sp. SB3-54 whole genome sequence.</title>
        <authorList>
            <person name="Suh M.K."/>
            <person name="Eom M.K."/>
            <person name="Kim J.S."/>
            <person name="Kim H.S."/>
            <person name="Do H.E."/>
            <person name="Shin Y.K."/>
            <person name="Lee J.-S."/>
        </authorList>
    </citation>
    <scope>NUCLEOTIDE SEQUENCE</scope>
    <source>
        <strain evidence="1">SB3-54</strain>
    </source>
</reference>
<organism evidence="1 2">
    <name type="scientific">Jatrophihabitans cynanchi</name>
    <dbReference type="NCBI Taxonomy" id="2944128"/>
    <lineage>
        <taxon>Bacteria</taxon>
        <taxon>Bacillati</taxon>
        <taxon>Actinomycetota</taxon>
        <taxon>Actinomycetes</taxon>
        <taxon>Jatrophihabitantales</taxon>
        <taxon>Jatrophihabitantaceae</taxon>
        <taxon>Jatrophihabitans</taxon>
    </lineage>
</organism>
<accession>A0ABY7JXI6</accession>
<dbReference type="Proteomes" id="UP001164693">
    <property type="component" value="Chromosome"/>
</dbReference>
<dbReference type="RefSeq" id="WP_269443818.1">
    <property type="nucleotide sequence ID" value="NZ_CP097463.1"/>
</dbReference>
<dbReference type="EMBL" id="CP097463">
    <property type="protein sequence ID" value="WAX57279.1"/>
    <property type="molecule type" value="Genomic_DNA"/>
</dbReference>
<protein>
    <submittedName>
        <fullName evidence="1">GatB/YqeY domain-containing protein</fullName>
    </submittedName>
</protein>
<dbReference type="Gene3D" id="1.10.1510.10">
    <property type="entry name" value="Uncharacterised protein YqeY/AIM41 PF09424, N-terminal domain"/>
    <property type="match status" value="1"/>
</dbReference>